<keyword evidence="3" id="KW-1185">Reference proteome</keyword>
<dbReference type="AlphaFoldDB" id="A0AAE0YFD5"/>
<protein>
    <submittedName>
        <fullName evidence="2">Uncharacterized protein</fullName>
    </submittedName>
</protein>
<name>A0AAE0YFD5_9GAST</name>
<feature type="chain" id="PRO_5042088525" evidence="1">
    <location>
        <begin position="21"/>
        <end position="329"/>
    </location>
</feature>
<dbReference type="PANTHER" id="PTHR26391:SF18">
    <property type="entry name" value="PROTEIN KINASE RECEPTOR TIE-1, PUTATIVE-RELATED"/>
    <property type="match status" value="1"/>
</dbReference>
<evidence type="ECO:0000313" key="2">
    <source>
        <dbReference type="EMBL" id="KAK3743324.1"/>
    </source>
</evidence>
<dbReference type="PANTHER" id="PTHR26391">
    <property type="entry name" value="INACTIVE TYROSINE-PROTEIN KINASE 7"/>
    <property type="match status" value="1"/>
</dbReference>
<sequence>MVTVLGGYLLLLAIASHVQSKCWYGPNCKYQCHCAGSAPCDRHDGSCSSGCEKGWFGPACQYGSIGFTVLGNSTLDWLTDQNDTTCNDDKETPVYLTLKTPMPLKWGRIVVRSPARLRDVKLYYYIESKKMSVECSGPKANISDTVQDILCPTADNVTAVTVTINGEAGRGLCSFYLSSACAVGIHVNNVLEGFVIGKAERVFQAVWQGTKEQSVIKNVPQENTDKTVLKAAAFTVLDKTIPVLLSMEPVLKAVIQAIEKKHVTRNVPQENTAKTVLKAAVFTVLDKTIPVLISMEPVMKAVIQAIEEKHVIRVSIQKERVKVITCRYL</sequence>
<proteinExistence type="predicted"/>
<evidence type="ECO:0000256" key="1">
    <source>
        <dbReference type="SAM" id="SignalP"/>
    </source>
</evidence>
<keyword evidence="1" id="KW-0732">Signal</keyword>
<gene>
    <name evidence="2" type="ORF">RRG08_004554</name>
</gene>
<dbReference type="EMBL" id="JAWDGP010006315">
    <property type="protein sequence ID" value="KAK3743324.1"/>
    <property type="molecule type" value="Genomic_DNA"/>
</dbReference>
<reference evidence="2" key="1">
    <citation type="journal article" date="2023" name="G3 (Bethesda)">
        <title>A reference genome for the long-term kleptoplast-retaining sea slug Elysia crispata morphotype clarki.</title>
        <authorList>
            <person name="Eastman K.E."/>
            <person name="Pendleton A.L."/>
            <person name="Shaikh M.A."/>
            <person name="Suttiyut T."/>
            <person name="Ogas R."/>
            <person name="Tomko P."/>
            <person name="Gavelis G."/>
            <person name="Widhalm J.R."/>
            <person name="Wisecaver J.H."/>
        </authorList>
    </citation>
    <scope>NUCLEOTIDE SEQUENCE</scope>
    <source>
        <strain evidence="2">ECLA1</strain>
    </source>
</reference>
<evidence type="ECO:0000313" key="3">
    <source>
        <dbReference type="Proteomes" id="UP001283361"/>
    </source>
</evidence>
<comment type="caution">
    <text evidence="2">The sequence shown here is derived from an EMBL/GenBank/DDBJ whole genome shotgun (WGS) entry which is preliminary data.</text>
</comment>
<feature type="signal peptide" evidence="1">
    <location>
        <begin position="1"/>
        <end position="20"/>
    </location>
</feature>
<dbReference type="Proteomes" id="UP001283361">
    <property type="component" value="Unassembled WGS sequence"/>
</dbReference>
<accession>A0AAE0YFD5</accession>
<organism evidence="2 3">
    <name type="scientific">Elysia crispata</name>
    <name type="common">lettuce slug</name>
    <dbReference type="NCBI Taxonomy" id="231223"/>
    <lineage>
        <taxon>Eukaryota</taxon>
        <taxon>Metazoa</taxon>
        <taxon>Spiralia</taxon>
        <taxon>Lophotrochozoa</taxon>
        <taxon>Mollusca</taxon>
        <taxon>Gastropoda</taxon>
        <taxon>Heterobranchia</taxon>
        <taxon>Euthyneura</taxon>
        <taxon>Panpulmonata</taxon>
        <taxon>Sacoglossa</taxon>
        <taxon>Placobranchoidea</taxon>
        <taxon>Plakobranchidae</taxon>
        <taxon>Elysia</taxon>
    </lineage>
</organism>
<dbReference type="Gene3D" id="2.170.300.10">
    <property type="entry name" value="Tie2 ligand-binding domain superfamily"/>
    <property type="match status" value="1"/>
</dbReference>